<evidence type="ECO:0000313" key="2">
    <source>
        <dbReference type="EMBL" id="MFL9832479.1"/>
    </source>
</evidence>
<dbReference type="EMBL" id="JBELPY010000001">
    <property type="protein sequence ID" value="MFL9832479.1"/>
    <property type="molecule type" value="Genomic_DNA"/>
</dbReference>
<evidence type="ECO:0000256" key="1">
    <source>
        <dbReference type="SAM" id="MobiDB-lite"/>
    </source>
</evidence>
<evidence type="ECO:0000313" key="3">
    <source>
        <dbReference type="Proteomes" id="UP001629058"/>
    </source>
</evidence>
<dbReference type="Proteomes" id="UP001629058">
    <property type="component" value="Unassembled WGS sequence"/>
</dbReference>
<sequence length="109" mass="12224">MKTNLITISLVIIGLSVFSCRQSEEMLIDQEEQISVLDNQNAAKEDSTSTPNTFENNDPPKNGTHWKIKDDSIKTPTKSFENLKSDSLIYSVSINENDPPKNGTHWKGN</sequence>
<reference evidence="2 3" key="1">
    <citation type="submission" date="2024-06" db="EMBL/GenBank/DDBJ databases">
        <authorList>
            <person name="Kaempfer P."/>
            <person name="Viver T."/>
        </authorList>
    </citation>
    <scope>NUCLEOTIDE SEQUENCE [LARGE SCALE GENOMIC DNA]</scope>
    <source>
        <strain evidence="2 3">ST-37</strain>
    </source>
</reference>
<name>A0ABW8XXI6_9FLAO</name>
<comment type="caution">
    <text evidence="2">The sequence shown here is derived from an EMBL/GenBank/DDBJ whole genome shotgun (WGS) entry which is preliminary data.</text>
</comment>
<keyword evidence="3" id="KW-1185">Reference proteome</keyword>
<feature type="compositionally biased region" description="Polar residues" evidence="1">
    <location>
        <begin position="38"/>
        <end position="56"/>
    </location>
</feature>
<proteinExistence type="predicted"/>
<gene>
    <name evidence="2" type="ORF">ABS765_00380</name>
</gene>
<dbReference type="PROSITE" id="PS51257">
    <property type="entry name" value="PROKAR_LIPOPROTEIN"/>
    <property type="match status" value="1"/>
</dbReference>
<organism evidence="2 3">
    <name type="scientific">Chryseobacterium terrae</name>
    <dbReference type="NCBI Taxonomy" id="3163299"/>
    <lineage>
        <taxon>Bacteria</taxon>
        <taxon>Pseudomonadati</taxon>
        <taxon>Bacteroidota</taxon>
        <taxon>Flavobacteriia</taxon>
        <taxon>Flavobacteriales</taxon>
        <taxon>Weeksellaceae</taxon>
        <taxon>Chryseobacterium group</taxon>
        <taxon>Chryseobacterium</taxon>
    </lineage>
</organism>
<accession>A0ABW8XXI6</accession>
<feature type="region of interest" description="Disordered" evidence="1">
    <location>
        <begin position="38"/>
        <end position="70"/>
    </location>
</feature>
<protein>
    <submittedName>
        <fullName evidence="2">Uncharacterized protein</fullName>
    </submittedName>
</protein>
<dbReference type="RefSeq" id="WP_408086426.1">
    <property type="nucleotide sequence ID" value="NZ_JBELPY010000001.1"/>
</dbReference>